<evidence type="ECO:0000256" key="2">
    <source>
        <dbReference type="ARBA" id="ARBA00005982"/>
    </source>
</evidence>
<name>A0AAV5J0V3_9ROSI</name>
<evidence type="ECO:0000313" key="7">
    <source>
        <dbReference type="EMBL" id="GKV08244.1"/>
    </source>
</evidence>
<feature type="transmembrane region" description="Helical" evidence="6">
    <location>
        <begin position="635"/>
        <end position="655"/>
    </location>
</feature>
<dbReference type="Gene3D" id="1.20.1250.20">
    <property type="entry name" value="MFS general substrate transporter like domains"/>
    <property type="match status" value="2"/>
</dbReference>
<gene>
    <name evidence="7" type="ORF">SLEP1_g19905</name>
</gene>
<evidence type="ECO:0000256" key="5">
    <source>
        <dbReference type="ARBA" id="ARBA00023136"/>
    </source>
</evidence>
<dbReference type="PROSITE" id="PS01022">
    <property type="entry name" value="PTR2_1"/>
    <property type="match status" value="1"/>
</dbReference>
<keyword evidence="4 6" id="KW-1133">Transmembrane helix</keyword>
<keyword evidence="3 6" id="KW-0812">Transmembrane</keyword>
<dbReference type="SUPFAM" id="SSF103473">
    <property type="entry name" value="MFS general substrate transporter"/>
    <property type="match status" value="2"/>
</dbReference>
<feature type="transmembrane region" description="Helical" evidence="6">
    <location>
        <begin position="145"/>
        <end position="167"/>
    </location>
</feature>
<feature type="transmembrane region" description="Helical" evidence="6">
    <location>
        <begin position="274"/>
        <end position="297"/>
    </location>
</feature>
<dbReference type="EMBL" id="BPVZ01000028">
    <property type="protein sequence ID" value="GKV08244.1"/>
    <property type="molecule type" value="Genomic_DNA"/>
</dbReference>
<feature type="transmembrane region" description="Helical" evidence="6">
    <location>
        <begin position="106"/>
        <end position="125"/>
    </location>
</feature>
<feature type="transmembrane region" description="Helical" evidence="6">
    <location>
        <begin position="349"/>
        <end position="368"/>
    </location>
</feature>
<keyword evidence="8" id="KW-1185">Reference proteome</keyword>
<feature type="transmembrane region" description="Helical" evidence="6">
    <location>
        <begin position="704"/>
        <end position="725"/>
    </location>
</feature>
<dbReference type="GO" id="GO:0022857">
    <property type="term" value="F:transmembrane transporter activity"/>
    <property type="evidence" value="ECO:0007669"/>
    <property type="project" value="InterPro"/>
</dbReference>
<dbReference type="Proteomes" id="UP001054252">
    <property type="component" value="Unassembled WGS sequence"/>
</dbReference>
<dbReference type="GO" id="GO:0016020">
    <property type="term" value="C:membrane"/>
    <property type="evidence" value="ECO:0007669"/>
    <property type="project" value="UniProtKB-SubCell"/>
</dbReference>
<evidence type="ECO:0000313" key="8">
    <source>
        <dbReference type="Proteomes" id="UP001054252"/>
    </source>
</evidence>
<accession>A0AAV5J0V3</accession>
<proteinExistence type="inferred from homology"/>
<feature type="transmembrane region" description="Helical" evidence="6">
    <location>
        <begin position="309"/>
        <end position="329"/>
    </location>
</feature>
<feature type="transmembrane region" description="Helical" evidence="6">
    <location>
        <begin position="174"/>
        <end position="193"/>
    </location>
</feature>
<evidence type="ECO:0000256" key="4">
    <source>
        <dbReference type="ARBA" id="ARBA00022989"/>
    </source>
</evidence>
<feature type="transmembrane region" description="Helical" evidence="6">
    <location>
        <begin position="827"/>
        <end position="850"/>
    </location>
</feature>
<dbReference type="InterPro" id="IPR000109">
    <property type="entry name" value="POT_fam"/>
</dbReference>
<evidence type="ECO:0000256" key="3">
    <source>
        <dbReference type="ARBA" id="ARBA00022692"/>
    </source>
</evidence>
<dbReference type="InterPro" id="IPR036259">
    <property type="entry name" value="MFS_trans_sf"/>
</dbReference>
<comment type="subcellular location">
    <subcellularLocation>
        <location evidence="1">Membrane</location>
        <topology evidence="1">Multi-pass membrane protein</topology>
    </subcellularLocation>
</comment>
<evidence type="ECO:0000256" key="1">
    <source>
        <dbReference type="ARBA" id="ARBA00004141"/>
    </source>
</evidence>
<feature type="transmembrane region" description="Helical" evidence="6">
    <location>
        <begin position="592"/>
        <end position="615"/>
    </location>
</feature>
<comment type="caution">
    <text evidence="7">The sequence shown here is derived from an EMBL/GenBank/DDBJ whole genome shotgun (WGS) entry which is preliminary data.</text>
</comment>
<protein>
    <submittedName>
        <fullName evidence="7">Uncharacterized protein</fullName>
    </submittedName>
</protein>
<feature type="transmembrane region" description="Helical" evidence="6">
    <location>
        <begin position="862"/>
        <end position="882"/>
    </location>
</feature>
<feature type="transmembrane region" description="Helical" evidence="6">
    <location>
        <begin position="6"/>
        <end position="24"/>
    </location>
</feature>
<feature type="transmembrane region" description="Helical" evidence="6">
    <location>
        <begin position="523"/>
        <end position="545"/>
    </location>
</feature>
<feature type="transmembrane region" description="Helical" evidence="6">
    <location>
        <begin position="36"/>
        <end position="55"/>
    </location>
</feature>
<feature type="transmembrane region" description="Helical" evidence="6">
    <location>
        <begin position="1024"/>
        <end position="1046"/>
    </location>
</feature>
<keyword evidence="5 6" id="KW-0472">Membrane</keyword>
<dbReference type="PANTHER" id="PTHR11654">
    <property type="entry name" value="OLIGOPEPTIDE TRANSPORTER-RELATED"/>
    <property type="match status" value="1"/>
</dbReference>
<dbReference type="InterPro" id="IPR018456">
    <property type="entry name" value="PTR2_symporter_CS"/>
</dbReference>
<dbReference type="AlphaFoldDB" id="A0AAV5J0V3"/>
<reference evidence="7 8" key="1">
    <citation type="journal article" date="2021" name="Commun. Biol.">
        <title>The genome of Shorea leprosula (Dipterocarpaceae) highlights the ecological relevance of drought in aseasonal tropical rainforests.</title>
        <authorList>
            <person name="Ng K.K.S."/>
            <person name="Kobayashi M.J."/>
            <person name="Fawcett J.A."/>
            <person name="Hatakeyama M."/>
            <person name="Paape T."/>
            <person name="Ng C.H."/>
            <person name="Ang C.C."/>
            <person name="Tnah L.H."/>
            <person name="Lee C.T."/>
            <person name="Nishiyama T."/>
            <person name="Sese J."/>
            <person name="O'Brien M.J."/>
            <person name="Copetti D."/>
            <person name="Mohd Noor M.I."/>
            <person name="Ong R.C."/>
            <person name="Putra M."/>
            <person name="Sireger I.Z."/>
            <person name="Indrioko S."/>
            <person name="Kosugi Y."/>
            <person name="Izuno A."/>
            <person name="Isagi Y."/>
            <person name="Lee S.L."/>
            <person name="Shimizu K.K."/>
        </authorList>
    </citation>
    <scope>NUCLEOTIDE SEQUENCE [LARGE SCALE GENOMIC DNA]</scope>
    <source>
        <strain evidence="7">214</strain>
    </source>
</reference>
<organism evidence="7 8">
    <name type="scientific">Rubroshorea leprosula</name>
    <dbReference type="NCBI Taxonomy" id="152421"/>
    <lineage>
        <taxon>Eukaryota</taxon>
        <taxon>Viridiplantae</taxon>
        <taxon>Streptophyta</taxon>
        <taxon>Embryophyta</taxon>
        <taxon>Tracheophyta</taxon>
        <taxon>Spermatophyta</taxon>
        <taxon>Magnoliopsida</taxon>
        <taxon>eudicotyledons</taxon>
        <taxon>Gunneridae</taxon>
        <taxon>Pentapetalae</taxon>
        <taxon>rosids</taxon>
        <taxon>malvids</taxon>
        <taxon>Malvales</taxon>
        <taxon>Dipterocarpaceae</taxon>
        <taxon>Rubroshorea</taxon>
    </lineage>
</organism>
<feature type="transmembrane region" description="Helical" evidence="6">
    <location>
        <begin position="61"/>
        <end position="85"/>
    </location>
</feature>
<dbReference type="Pfam" id="PF00854">
    <property type="entry name" value="PTR2"/>
    <property type="match status" value="2"/>
</dbReference>
<comment type="similarity">
    <text evidence="2">Belongs to the major facilitator superfamily. Proton-dependent oligopeptide transporter (POT/PTR) (TC 2.A.17) family.</text>
</comment>
<feature type="transmembrane region" description="Helical" evidence="6">
    <location>
        <begin position="565"/>
        <end position="585"/>
    </location>
</feature>
<dbReference type="GO" id="GO:0006857">
    <property type="term" value="P:oligopeptide transport"/>
    <property type="evidence" value="ECO:0007669"/>
    <property type="project" value="InterPro"/>
</dbReference>
<feature type="transmembrane region" description="Helical" evidence="6">
    <location>
        <begin position="676"/>
        <end position="698"/>
    </location>
</feature>
<evidence type="ECO:0000256" key="6">
    <source>
        <dbReference type="SAM" id="Phobius"/>
    </source>
</evidence>
<feature type="transmembrane region" description="Helical" evidence="6">
    <location>
        <begin position="983"/>
        <end position="1004"/>
    </location>
</feature>
<sequence length="1072" mass="117948">MGLMLAVGGWMTNLIVYLIVYLIEEFNVKSIDATQINNILNGCINLLPIIGAILADSFLGSFSVVAISSFLSLLGVVLLTLTALINSLRPPPCETGSSFCQAPSRVQFTVLYAAIALASIGNGAMRFTLATMGANQFDKPQYHGVFFHWLFFILFASGVISSIGIVYVEDSVSWGLGFGLCAAANFVGSAIFLSGNRFYKHDKLQGSPFTGLACVIVAAIRKRNITLPSKSGDYYHGKDEMKKTTAVTPPQNSRFLNRASLVENLKALVRIFPLWSSTIFLSTPIAILLSMTVLEALSMDCHLGSYFKIPAGSVLVVASISDCIFLAIFDQFLLPTWKKLTRRPLTALQRIGIGHVLNVLSMVISALVESRRLKIARAKLQAQPGAIVPMLVLWPFPQLVINGIADAFHFPGQVTLYYQEFPVSLRSTGTAMIYVDHRHVFEYKTSEKFSMSLYYWIKPSLIGKLGLSWISVQGKQGFVMDRNHFSCGWNILIQLWPPNPEVPAMEFHQSVDKEAHSSGKRGGWITFPFVAATLTGLMLGGWGWLTNLIVYLIEEFNVKSIAATQIANIVNGGINLLPIISAILADSFFGSFSVVAIACVFSLLGVVLLTLTASIKSLRPPPCAAGSSFCQAPSKGQFAVLYAAISLASIGLGAMRFTLATMGANQFDKPKHRGFFFNWFFFMFYASCMISSIAIVYVEDSVSWGIGFGLCAATSFVGLAIFLLGTRFYIHDKPQGSPFTGLARVFVAAIRKSRIPLSFNGEDYYHEKGGANEIVVATPSPSIRFFNRAALKTEGEIQSDGSIAKPWRLCSVQEVENFKAVVRIFPLWSTTIFVSVPIAIQANMIVLQALAMNRHLGSSFKIPTGTVIVVVLISTSICLAIFDRFLLPTWRKLTNRSLTPLQRIGTGHVFNVLSMTISALVESRRLKIAHEKHLQVQPGAIVPMSVLWLFPQLVIVGIGEAFHFPGQVDLYYREFPVALRSTATAMISVVIGTAYYVSTALVDLTRNVTRWLPDNINEGRLDNLYWTLVVLGSLNFIYYLVCSSLYRYRNVQKKVDHSVTDATGEKETDQEA</sequence>